<accession>X0SLI4</accession>
<gene>
    <name evidence="1" type="ORF">S01H1_01002</name>
</gene>
<evidence type="ECO:0000313" key="1">
    <source>
        <dbReference type="EMBL" id="GAF76747.1"/>
    </source>
</evidence>
<sequence>MAGPGAGTGKAGYWKAGIWVEETAEKGAFALSAAAVLDFDGGVTYEGDFALLGEADLAFVALAVRWGVWHPHADGDITFDGAFIGV</sequence>
<dbReference type="EMBL" id="BARS01000401">
    <property type="protein sequence ID" value="GAF76747.1"/>
    <property type="molecule type" value="Genomic_DNA"/>
</dbReference>
<protein>
    <submittedName>
        <fullName evidence="1">Uncharacterized protein</fullName>
    </submittedName>
</protein>
<organism evidence="1">
    <name type="scientific">marine sediment metagenome</name>
    <dbReference type="NCBI Taxonomy" id="412755"/>
    <lineage>
        <taxon>unclassified sequences</taxon>
        <taxon>metagenomes</taxon>
        <taxon>ecological metagenomes</taxon>
    </lineage>
</organism>
<comment type="caution">
    <text evidence="1">The sequence shown here is derived from an EMBL/GenBank/DDBJ whole genome shotgun (WGS) entry which is preliminary data.</text>
</comment>
<proteinExistence type="predicted"/>
<feature type="non-terminal residue" evidence="1">
    <location>
        <position position="86"/>
    </location>
</feature>
<dbReference type="AlphaFoldDB" id="X0SLI4"/>
<reference evidence="1" key="1">
    <citation type="journal article" date="2014" name="Front. Microbiol.">
        <title>High frequency of phylogenetically diverse reductive dehalogenase-homologous genes in deep subseafloor sedimentary metagenomes.</title>
        <authorList>
            <person name="Kawai M."/>
            <person name="Futagami T."/>
            <person name="Toyoda A."/>
            <person name="Takaki Y."/>
            <person name="Nishi S."/>
            <person name="Hori S."/>
            <person name="Arai W."/>
            <person name="Tsubouchi T."/>
            <person name="Morono Y."/>
            <person name="Uchiyama I."/>
            <person name="Ito T."/>
            <person name="Fujiyama A."/>
            <person name="Inagaki F."/>
            <person name="Takami H."/>
        </authorList>
    </citation>
    <scope>NUCLEOTIDE SEQUENCE</scope>
    <source>
        <strain evidence="1">Expedition CK06-06</strain>
    </source>
</reference>
<name>X0SLI4_9ZZZZ</name>